<comment type="caution">
    <text evidence="2">The sequence shown here is derived from an EMBL/GenBank/DDBJ whole genome shotgun (WGS) entry which is preliminary data.</text>
</comment>
<accession>A0A8J4F522</accession>
<gene>
    <name evidence="2" type="ORF">Vafri_13073</name>
</gene>
<feature type="region of interest" description="Disordered" evidence="1">
    <location>
        <begin position="12"/>
        <end position="54"/>
    </location>
</feature>
<evidence type="ECO:0000313" key="3">
    <source>
        <dbReference type="Proteomes" id="UP000747399"/>
    </source>
</evidence>
<evidence type="ECO:0000313" key="2">
    <source>
        <dbReference type="EMBL" id="GIL57840.1"/>
    </source>
</evidence>
<feature type="compositionally biased region" description="Low complexity" evidence="1">
    <location>
        <begin position="36"/>
        <end position="54"/>
    </location>
</feature>
<protein>
    <submittedName>
        <fullName evidence="2">Uncharacterized protein</fullName>
    </submittedName>
</protein>
<proteinExistence type="predicted"/>
<name>A0A8J4F522_9CHLO</name>
<dbReference type="Proteomes" id="UP000747399">
    <property type="component" value="Unassembled WGS sequence"/>
</dbReference>
<keyword evidence="3" id="KW-1185">Reference proteome</keyword>
<evidence type="ECO:0000256" key="1">
    <source>
        <dbReference type="SAM" id="MobiDB-lite"/>
    </source>
</evidence>
<dbReference type="AlphaFoldDB" id="A0A8J4F522"/>
<sequence length="108" mass="11873">MGRWGDGEMAAEAHVMSMTGAHGQQSTFNRKPRTPSSSSSSSSLSSSSSSSSLSYDVHLIVLRRGARRWEFLSALPQVSIHENAYAFRWPCPDVSTRMTYAPFGSQSR</sequence>
<organism evidence="2 3">
    <name type="scientific">Volvox africanus</name>
    <dbReference type="NCBI Taxonomy" id="51714"/>
    <lineage>
        <taxon>Eukaryota</taxon>
        <taxon>Viridiplantae</taxon>
        <taxon>Chlorophyta</taxon>
        <taxon>core chlorophytes</taxon>
        <taxon>Chlorophyceae</taxon>
        <taxon>CS clade</taxon>
        <taxon>Chlamydomonadales</taxon>
        <taxon>Volvocaceae</taxon>
        <taxon>Volvox</taxon>
    </lineage>
</organism>
<feature type="non-terminal residue" evidence="2">
    <location>
        <position position="108"/>
    </location>
</feature>
<reference evidence="2" key="1">
    <citation type="journal article" date="2021" name="Proc. Natl. Acad. Sci. U.S.A.">
        <title>Three genomes in the algal genus Volvox reveal the fate of a haploid sex-determining region after a transition to homothallism.</title>
        <authorList>
            <person name="Yamamoto K."/>
            <person name="Hamaji T."/>
            <person name="Kawai-Toyooka H."/>
            <person name="Matsuzaki R."/>
            <person name="Takahashi F."/>
            <person name="Nishimura Y."/>
            <person name="Kawachi M."/>
            <person name="Noguchi H."/>
            <person name="Minakuchi Y."/>
            <person name="Umen J.G."/>
            <person name="Toyoda A."/>
            <person name="Nozaki H."/>
        </authorList>
    </citation>
    <scope>NUCLEOTIDE SEQUENCE</scope>
    <source>
        <strain evidence="2">NIES-3780</strain>
    </source>
</reference>
<dbReference type="EMBL" id="BNCO01000029">
    <property type="protein sequence ID" value="GIL57840.1"/>
    <property type="molecule type" value="Genomic_DNA"/>
</dbReference>